<dbReference type="InterPro" id="IPR052380">
    <property type="entry name" value="Viral_DNA_packaging_terminase"/>
</dbReference>
<dbReference type="InterPro" id="IPR027417">
    <property type="entry name" value="P-loop_NTPase"/>
</dbReference>
<organism evidence="1">
    <name type="scientific">Siphoviridae sp. ctsBB38</name>
    <dbReference type="NCBI Taxonomy" id="2826482"/>
    <lineage>
        <taxon>Viruses</taxon>
        <taxon>Duplodnaviria</taxon>
        <taxon>Heunggongvirae</taxon>
        <taxon>Uroviricota</taxon>
        <taxon>Caudoviricetes</taxon>
    </lineage>
</organism>
<reference evidence="1" key="1">
    <citation type="journal article" date="2021" name="Proc. Natl. Acad. Sci. U.S.A.">
        <title>A Catalog of Tens of Thousands of Viruses from Human Metagenomes Reveals Hidden Associations with Chronic Diseases.</title>
        <authorList>
            <person name="Tisza M.J."/>
            <person name="Buck C.B."/>
        </authorList>
    </citation>
    <scope>NUCLEOTIDE SEQUENCE</scope>
    <source>
        <strain evidence="1">CtsBB38</strain>
    </source>
</reference>
<name>A0A8S5MVP5_9CAUD</name>
<dbReference type="InterPro" id="IPR006437">
    <property type="entry name" value="Phage_terminase_lsu"/>
</dbReference>
<dbReference type="PANTHER" id="PTHR39184:SF1">
    <property type="entry name" value="PBSX PHAGE TERMINASE LARGE SUBUNIT"/>
    <property type="match status" value="1"/>
</dbReference>
<accession>A0A8S5MVP5</accession>
<dbReference type="EMBL" id="BK014999">
    <property type="protein sequence ID" value="DAD86417.1"/>
    <property type="molecule type" value="Genomic_DNA"/>
</dbReference>
<protein>
    <submittedName>
        <fullName evidence="1">Large terminase</fullName>
    </submittedName>
</protein>
<dbReference type="NCBIfam" id="TIGR01547">
    <property type="entry name" value="phage_term_2"/>
    <property type="match status" value="1"/>
</dbReference>
<dbReference type="Pfam" id="PF03237">
    <property type="entry name" value="Terminase_6N"/>
    <property type="match status" value="1"/>
</dbReference>
<evidence type="ECO:0000313" key="1">
    <source>
        <dbReference type="EMBL" id="DAD86417.1"/>
    </source>
</evidence>
<sequence>MSKLNKVVPFGWKPFSAKQIQVLSWWLDPRYKSNTALICDGAVRSGKTVCMSFSYINWATERFNGMNFALCGKTIASCRRNVVQPLKQMLMSRGYVVHDNRSENLLTISRTWKTKQGNIRKAINYFYIFGGKDESSQDLIQGITLAGVFFDEVALMPQSFVNQATARCSVTGAKFWFNCNPDSPFHWFNQEWIQKCSERNALHIHFTMEDNLSLSEEVIERYKSMYSGVFYKRFILGLWVMADGVIYPMFDPDRHAKELSLNWTRIFISADFGIQNATTFGIFGYYAPTKRYHEIASYYHNGRKEGQKTVAEYVTDLIAFIQENNVMPEYITIDPSAAPLIVEVKKNKFFQRHNIKVVPAKNNVELGIQLVSYLLNQDKFTLDPSCRSDIEEFGSYCWDEDKLDKGVEEILKMNDHAMDKIRYAVMTDSINYRTLDDALKVLSGKGAIY</sequence>
<dbReference type="PANTHER" id="PTHR39184">
    <property type="match status" value="1"/>
</dbReference>
<proteinExistence type="predicted"/>
<dbReference type="Gene3D" id="3.30.420.280">
    <property type="match status" value="1"/>
</dbReference>
<dbReference type="Gene3D" id="3.40.50.300">
    <property type="entry name" value="P-loop containing nucleotide triphosphate hydrolases"/>
    <property type="match status" value="1"/>
</dbReference>